<dbReference type="OrthoDB" id="628330at2"/>
<dbReference type="Proteomes" id="UP000245880">
    <property type="component" value="Unassembled WGS sequence"/>
</dbReference>
<feature type="chain" id="PRO_5016330901" evidence="1">
    <location>
        <begin position="21"/>
        <end position="283"/>
    </location>
</feature>
<organism evidence="2 3">
    <name type="scientific">Dyadobacter jejuensis</name>
    <dbReference type="NCBI Taxonomy" id="1082580"/>
    <lineage>
        <taxon>Bacteria</taxon>
        <taxon>Pseudomonadati</taxon>
        <taxon>Bacteroidota</taxon>
        <taxon>Cytophagia</taxon>
        <taxon>Cytophagales</taxon>
        <taxon>Spirosomataceae</taxon>
        <taxon>Dyadobacter</taxon>
    </lineage>
</organism>
<dbReference type="Gene3D" id="2.60.40.10">
    <property type="entry name" value="Immunoglobulins"/>
    <property type="match status" value="1"/>
</dbReference>
<protein>
    <submittedName>
        <fullName evidence="2">Uncharacterized protein DUF5007</fullName>
    </submittedName>
</protein>
<accession>A0A316AHB4</accession>
<reference evidence="2 3" key="1">
    <citation type="submission" date="2018-03" db="EMBL/GenBank/DDBJ databases">
        <title>Genomic Encyclopedia of Archaeal and Bacterial Type Strains, Phase II (KMG-II): from individual species to whole genera.</title>
        <authorList>
            <person name="Goeker M."/>
        </authorList>
    </citation>
    <scope>NUCLEOTIDE SEQUENCE [LARGE SCALE GENOMIC DNA]</scope>
    <source>
        <strain evidence="2 3">DSM 100346</strain>
    </source>
</reference>
<evidence type="ECO:0000256" key="1">
    <source>
        <dbReference type="SAM" id="SignalP"/>
    </source>
</evidence>
<dbReference type="EMBL" id="QGDT01000009">
    <property type="protein sequence ID" value="PWJ57052.1"/>
    <property type="molecule type" value="Genomic_DNA"/>
</dbReference>
<comment type="caution">
    <text evidence="2">The sequence shown here is derived from an EMBL/GenBank/DDBJ whole genome shotgun (WGS) entry which is preliminary data.</text>
</comment>
<dbReference type="RefSeq" id="WP_109675958.1">
    <property type="nucleotide sequence ID" value="NZ_QGDT01000009.1"/>
</dbReference>
<dbReference type="Pfam" id="PF16398">
    <property type="entry name" value="DUF5007"/>
    <property type="match status" value="1"/>
</dbReference>
<keyword evidence="1" id="KW-0732">Signal</keyword>
<dbReference type="InterPro" id="IPR032173">
    <property type="entry name" value="DUF5007"/>
</dbReference>
<dbReference type="PROSITE" id="PS51257">
    <property type="entry name" value="PROKAR_LIPOPROTEIN"/>
    <property type="match status" value="1"/>
</dbReference>
<evidence type="ECO:0000313" key="2">
    <source>
        <dbReference type="EMBL" id="PWJ57052.1"/>
    </source>
</evidence>
<sequence length="283" mass="31360">MKLKNTLKLFWSLSMTIGFAALLSGCEEIPAEGSLAPDIGYKNRKQYAVSGLTQNIGEFLTSSSTLPLKFEIVNITETNGQDISALNEQLPVVRYKEALVGNESAAELALKSEIVQQPAISINPNTGTIELLEGNRIPSGEYRFDVQVSNTSGSKVLKDAIIIEFVEYQVSSWSTGMKSTPQIERVADSPNQILFVGYLDGEQLPGNRIDFTEERNLGFKGTFVDDNEQGELWNVNFPVKNANTYCSWKVITDNNGKEEVSYVSENFDFVLGIPGSYVIRLYK</sequence>
<keyword evidence="3" id="KW-1185">Reference proteome</keyword>
<evidence type="ECO:0000313" key="3">
    <source>
        <dbReference type="Proteomes" id="UP000245880"/>
    </source>
</evidence>
<gene>
    <name evidence="2" type="ORF">CLV98_109162</name>
</gene>
<feature type="signal peptide" evidence="1">
    <location>
        <begin position="1"/>
        <end position="20"/>
    </location>
</feature>
<dbReference type="InterPro" id="IPR013783">
    <property type="entry name" value="Ig-like_fold"/>
</dbReference>
<proteinExistence type="predicted"/>
<name>A0A316AHB4_9BACT</name>
<dbReference type="AlphaFoldDB" id="A0A316AHB4"/>